<evidence type="ECO:0000256" key="3">
    <source>
        <dbReference type="ARBA" id="ARBA00022692"/>
    </source>
</evidence>
<evidence type="ECO:0000259" key="9">
    <source>
        <dbReference type="PROSITE" id="PS50893"/>
    </source>
</evidence>
<proteinExistence type="predicted"/>
<dbReference type="GO" id="GO:0015421">
    <property type="term" value="F:ABC-type oligopeptide transporter activity"/>
    <property type="evidence" value="ECO:0007669"/>
    <property type="project" value="TreeGrafter"/>
</dbReference>
<dbReference type="Pfam" id="PF00664">
    <property type="entry name" value="ABC_membrane"/>
    <property type="match status" value="1"/>
</dbReference>
<dbReference type="CDD" id="cd18544">
    <property type="entry name" value="ABC_6TM_TmrA_like"/>
    <property type="match status" value="1"/>
</dbReference>
<feature type="transmembrane region" description="Helical" evidence="8">
    <location>
        <begin position="54"/>
        <end position="73"/>
    </location>
</feature>
<dbReference type="CDD" id="cd03254">
    <property type="entry name" value="ABCC_Glucan_exporter_like"/>
    <property type="match status" value="1"/>
</dbReference>
<dbReference type="GO" id="GO:0016887">
    <property type="term" value="F:ATP hydrolysis activity"/>
    <property type="evidence" value="ECO:0007669"/>
    <property type="project" value="InterPro"/>
</dbReference>
<comment type="subcellular location">
    <subcellularLocation>
        <location evidence="1">Cell membrane</location>
        <topology evidence="1">Multi-pass membrane protein</topology>
    </subcellularLocation>
</comment>
<dbReference type="PANTHER" id="PTHR43394:SF1">
    <property type="entry name" value="ATP-BINDING CASSETTE SUB-FAMILY B MEMBER 10, MITOCHONDRIAL"/>
    <property type="match status" value="1"/>
</dbReference>
<evidence type="ECO:0000256" key="4">
    <source>
        <dbReference type="ARBA" id="ARBA00022741"/>
    </source>
</evidence>
<keyword evidence="6 8" id="KW-1133">Transmembrane helix</keyword>
<dbReference type="SUPFAM" id="SSF52540">
    <property type="entry name" value="P-loop containing nucleoside triphosphate hydrolases"/>
    <property type="match status" value="1"/>
</dbReference>
<dbReference type="InterPro" id="IPR003593">
    <property type="entry name" value="AAA+_ATPase"/>
</dbReference>
<dbReference type="InterPro" id="IPR039421">
    <property type="entry name" value="Type_1_exporter"/>
</dbReference>
<evidence type="ECO:0000256" key="7">
    <source>
        <dbReference type="ARBA" id="ARBA00023136"/>
    </source>
</evidence>
<keyword evidence="12" id="KW-1185">Reference proteome</keyword>
<evidence type="ECO:0000259" key="10">
    <source>
        <dbReference type="PROSITE" id="PS50929"/>
    </source>
</evidence>
<evidence type="ECO:0000313" key="11">
    <source>
        <dbReference type="EMBL" id="SFJ32709.1"/>
    </source>
</evidence>
<evidence type="ECO:0000256" key="5">
    <source>
        <dbReference type="ARBA" id="ARBA00022840"/>
    </source>
</evidence>
<sequence length="603" mass="68093">MAFRRLMGYLKPYQGKFWIAFVALLIATGTDVMIPVIVSKFIDNALIPRQLDPATLWFYGGIFLLLQVISPSLHYYQLISFQVIAQWVIRQLRMDVFSKVQHLGLSFFDRTPTGSLVSRITNDTEAIKELYISVLSSFLQNIILIIGVFIAMFALDVTLAAYCLILLPVFYMLMQTYRRLSSKVYHVVRSKLSQMNAKLNESIQGMNIIQALRQESRLRTEFGKLNQEHYVAVVKNLKIFGLLLRPATYLISLTTIVLVFNYFGIQSIAGGAVRIGVLYGILNLLDRIFEPVNQMMMRLSQMQQAVVSAERVFELLDQTEYAPQKEGDGNPVIRHGRIEFENVSFSYDGKNDVLKNISFVAEPGQTVALVGHTGSGKSSIINLLMRFYPVKRGTIKIDGVPLQCYSDEELRSKMGLVLQDPFLFVGDVRSNIRLHNHDISDKKIKEAARFVQADTFIEKLPQGYDEPVGERGATFSSGQRQLLAFARTMAIDPKILVLDEATASVDTETEEAIQTALEKMRKGRTTIAIAHRLSTIQDADLILVLHRGEIVERGNHQELLAKKGLYYKMYLLQSGAVLLETNEQTTARSLILNSPNSIFGRKL</sequence>
<dbReference type="FunFam" id="3.40.50.300:FF:000287">
    <property type="entry name" value="Multidrug ABC transporter ATP-binding protein"/>
    <property type="match status" value="1"/>
</dbReference>
<gene>
    <name evidence="11" type="ORF">SAMN05421852_107147</name>
</gene>
<dbReference type="GO" id="GO:0005524">
    <property type="term" value="F:ATP binding"/>
    <property type="evidence" value="ECO:0007669"/>
    <property type="project" value="UniProtKB-KW"/>
</dbReference>
<feature type="transmembrane region" description="Helical" evidence="8">
    <location>
        <begin position="17"/>
        <end position="42"/>
    </location>
</feature>
<dbReference type="Gene3D" id="1.20.1560.10">
    <property type="entry name" value="ABC transporter type 1, transmembrane domain"/>
    <property type="match status" value="1"/>
</dbReference>
<keyword evidence="3 8" id="KW-0812">Transmembrane</keyword>
<feature type="domain" description="ABC transmembrane type-1" evidence="10">
    <location>
        <begin position="18"/>
        <end position="304"/>
    </location>
</feature>
<evidence type="ECO:0000256" key="1">
    <source>
        <dbReference type="ARBA" id="ARBA00004651"/>
    </source>
</evidence>
<keyword evidence="2" id="KW-0813">Transport</keyword>
<dbReference type="InterPro" id="IPR017871">
    <property type="entry name" value="ABC_transporter-like_CS"/>
</dbReference>
<accession>A0A1I3QGM8</accession>
<evidence type="ECO:0000313" key="12">
    <source>
        <dbReference type="Proteomes" id="UP000199545"/>
    </source>
</evidence>
<name>A0A1I3QGM8_9BACL</name>
<dbReference type="AlphaFoldDB" id="A0A1I3QGM8"/>
<feature type="transmembrane region" description="Helical" evidence="8">
    <location>
        <begin position="142"/>
        <end position="173"/>
    </location>
</feature>
<dbReference type="PROSITE" id="PS50929">
    <property type="entry name" value="ABC_TM1F"/>
    <property type="match status" value="1"/>
</dbReference>
<dbReference type="InterPro" id="IPR011527">
    <property type="entry name" value="ABC1_TM_dom"/>
</dbReference>
<evidence type="ECO:0000256" key="8">
    <source>
        <dbReference type="SAM" id="Phobius"/>
    </source>
</evidence>
<dbReference type="Proteomes" id="UP000199545">
    <property type="component" value="Unassembled WGS sequence"/>
</dbReference>
<dbReference type="PANTHER" id="PTHR43394">
    <property type="entry name" value="ATP-DEPENDENT PERMEASE MDL1, MITOCHONDRIAL"/>
    <property type="match status" value="1"/>
</dbReference>
<dbReference type="STRING" id="46223.SAMN05421852_107147"/>
<dbReference type="InterPro" id="IPR003439">
    <property type="entry name" value="ABC_transporter-like_ATP-bd"/>
</dbReference>
<keyword evidence="4" id="KW-0547">Nucleotide-binding</keyword>
<evidence type="ECO:0000256" key="6">
    <source>
        <dbReference type="ARBA" id="ARBA00022989"/>
    </source>
</evidence>
<dbReference type="PROSITE" id="PS50893">
    <property type="entry name" value="ABC_TRANSPORTER_2"/>
    <property type="match status" value="1"/>
</dbReference>
<dbReference type="PROSITE" id="PS00211">
    <property type="entry name" value="ABC_TRANSPORTER_1"/>
    <property type="match status" value="1"/>
</dbReference>
<reference evidence="11 12" key="1">
    <citation type="submission" date="2016-10" db="EMBL/GenBank/DDBJ databases">
        <authorList>
            <person name="de Groot N.N."/>
        </authorList>
    </citation>
    <scope>NUCLEOTIDE SEQUENCE [LARGE SCALE GENOMIC DNA]</scope>
    <source>
        <strain evidence="11 12">DSM 44778</strain>
    </source>
</reference>
<dbReference type="EMBL" id="FORR01000007">
    <property type="protein sequence ID" value="SFJ32709.1"/>
    <property type="molecule type" value="Genomic_DNA"/>
</dbReference>
<dbReference type="Pfam" id="PF00005">
    <property type="entry name" value="ABC_tran"/>
    <property type="match status" value="1"/>
</dbReference>
<dbReference type="SMART" id="SM00382">
    <property type="entry name" value="AAA"/>
    <property type="match status" value="1"/>
</dbReference>
<evidence type="ECO:0000256" key="2">
    <source>
        <dbReference type="ARBA" id="ARBA00022448"/>
    </source>
</evidence>
<dbReference type="SUPFAM" id="SSF90123">
    <property type="entry name" value="ABC transporter transmembrane region"/>
    <property type="match status" value="1"/>
</dbReference>
<protein>
    <submittedName>
        <fullName evidence="11">ATP-binding cassette, subfamily B</fullName>
    </submittedName>
</protein>
<dbReference type="GO" id="GO:0005886">
    <property type="term" value="C:plasma membrane"/>
    <property type="evidence" value="ECO:0007669"/>
    <property type="project" value="UniProtKB-SubCell"/>
</dbReference>
<dbReference type="Gene3D" id="3.40.50.300">
    <property type="entry name" value="P-loop containing nucleotide triphosphate hydrolases"/>
    <property type="match status" value="1"/>
</dbReference>
<dbReference type="InterPro" id="IPR036640">
    <property type="entry name" value="ABC1_TM_sf"/>
</dbReference>
<dbReference type="InterPro" id="IPR027417">
    <property type="entry name" value="P-loop_NTPase"/>
</dbReference>
<feature type="domain" description="ABC transporter" evidence="9">
    <location>
        <begin position="338"/>
        <end position="572"/>
    </location>
</feature>
<feature type="transmembrane region" description="Helical" evidence="8">
    <location>
        <begin position="247"/>
        <end position="265"/>
    </location>
</feature>
<keyword evidence="7 8" id="KW-0472">Membrane</keyword>
<organism evidence="11 12">
    <name type="scientific">Thermoflavimicrobium dichotomicum</name>
    <dbReference type="NCBI Taxonomy" id="46223"/>
    <lineage>
        <taxon>Bacteria</taxon>
        <taxon>Bacillati</taxon>
        <taxon>Bacillota</taxon>
        <taxon>Bacilli</taxon>
        <taxon>Bacillales</taxon>
        <taxon>Thermoactinomycetaceae</taxon>
        <taxon>Thermoflavimicrobium</taxon>
    </lineage>
</organism>
<keyword evidence="5 11" id="KW-0067">ATP-binding</keyword>